<comment type="catalytic activity">
    <reaction evidence="6">
        <text>a 2'-deoxyadenosine in DNA + S-adenosyl-L-methionine = an N(6)-methyl-2'-deoxyadenosine in DNA + S-adenosyl-L-homocysteine + H(+)</text>
        <dbReference type="Rhea" id="RHEA:15197"/>
        <dbReference type="Rhea" id="RHEA-COMP:12418"/>
        <dbReference type="Rhea" id="RHEA-COMP:12419"/>
        <dbReference type="ChEBI" id="CHEBI:15378"/>
        <dbReference type="ChEBI" id="CHEBI:57856"/>
        <dbReference type="ChEBI" id="CHEBI:59789"/>
        <dbReference type="ChEBI" id="CHEBI:90615"/>
        <dbReference type="ChEBI" id="CHEBI:90616"/>
        <dbReference type="EC" id="2.1.1.72"/>
    </reaction>
</comment>
<evidence type="ECO:0000313" key="8">
    <source>
        <dbReference type="EMBL" id="MDY5154613.1"/>
    </source>
</evidence>
<dbReference type="PANTHER" id="PTHR42933:SF3">
    <property type="entry name" value="TYPE I RESTRICTION ENZYME MJAVIII METHYLASE SUBUNIT"/>
    <property type="match status" value="1"/>
</dbReference>
<dbReference type="EMBL" id="JAWNGC010000002">
    <property type="protein sequence ID" value="MDY5154613.1"/>
    <property type="molecule type" value="Genomic_DNA"/>
</dbReference>
<comment type="caution">
    <text evidence="8">The sequence shown here is derived from an EMBL/GenBank/DDBJ whole genome shotgun (WGS) entry which is preliminary data.</text>
</comment>
<evidence type="ECO:0000256" key="6">
    <source>
        <dbReference type="ARBA" id="ARBA00047942"/>
    </source>
</evidence>
<evidence type="ECO:0000256" key="5">
    <source>
        <dbReference type="ARBA" id="ARBA00022747"/>
    </source>
</evidence>
<keyword evidence="5" id="KW-0680">Restriction system</keyword>
<evidence type="ECO:0000259" key="7">
    <source>
        <dbReference type="Pfam" id="PF02384"/>
    </source>
</evidence>
<dbReference type="Proteomes" id="UP001281731">
    <property type="component" value="Unassembled WGS sequence"/>
</dbReference>
<dbReference type="RefSeq" id="WP_022866313.1">
    <property type="nucleotide sequence ID" value="NZ_JAWNFT010000001.1"/>
</dbReference>
<dbReference type="PANTHER" id="PTHR42933">
    <property type="entry name" value="SLR6095 PROTEIN"/>
    <property type="match status" value="1"/>
</dbReference>
<keyword evidence="3" id="KW-0808">Transferase</keyword>
<reference evidence="8" key="1">
    <citation type="submission" date="2023-10" db="EMBL/GenBank/DDBJ databases">
        <title>Whole Genome based description of the genera Actinobaculum and Actinotignum reveals a complex phylogenetic relationship within the species included in the genus Actinotignum.</title>
        <authorList>
            <person name="Jensen C.S."/>
            <person name="Dargis R."/>
            <person name="Kemp M."/>
            <person name="Christensen J.J."/>
        </authorList>
    </citation>
    <scope>NUCLEOTIDE SEQUENCE</scope>
    <source>
        <strain evidence="8">SLA_B511</strain>
    </source>
</reference>
<organism evidence="8 9">
    <name type="scientific">Actinotignum urinale</name>
    <dbReference type="NCBI Taxonomy" id="190146"/>
    <lineage>
        <taxon>Bacteria</taxon>
        <taxon>Bacillati</taxon>
        <taxon>Actinomycetota</taxon>
        <taxon>Actinomycetes</taxon>
        <taxon>Actinomycetales</taxon>
        <taxon>Actinomycetaceae</taxon>
        <taxon>Actinotignum</taxon>
    </lineage>
</organism>
<gene>
    <name evidence="8" type="ORF">R6G80_02585</name>
</gene>
<keyword evidence="4" id="KW-0949">S-adenosyl-L-methionine</keyword>
<evidence type="ECO:0000256" key="1">
    <source>
        <dbReference type="ARBA" id="ARBA00011900"/>
    </source>
</evidence>
<dbReference type="AlphaFoldDB" id="A0AAW9HU68"/>
<dbReference type="GO" id="GO:0032259">
    <property type="term" value="P:methylation"/>
    <property type="evidence" value="ECO:0007669"/>
    <property type="project" value="UniProtKB-KW"/>
</dbReference>
<dbReference type="InterPro" id="IPR003356">
    <property type="entry name" value="DNA_methylase_A-5"/>
</dbReference>
<dbReference type="GO" id="GO:0003677">
    <property type="term" value="F:DNA binding"/>
    <property type="evidence" value="ECO:0007669"/>
    <property type="project" value="InterPro"/>
</dbReference>
<keyword evidence="2 8" id="KW-0489">Methyltransferase</keyword>
<dbReference type="InterPro" id="IPR029063">
    <property type="entry name" value="SAM-dependent_MTases_sf"/>
</dbReference>
<evidence type="ECO:0000256" key="2">
    <source>
        <dbReference type="ARBA" id="ARBA00022603"/>
    </source>
</evidence>
<protein>
    <recommendedName>
        <fullName evidence="1">site-specific DNA-methyltransferase (adenine-specific)</fullName>
        <ecNumber evidence="1">2.1.1.72</ecNumber>
    </recommendedName>
</protein>
<evidence type="ECO:0000313" key="9">
    <source>
        <dbReference type="Proteomes" id="UP001281731"/>
    </source>
</evidence>
<dbReference type="Pfam" id="PF02384">
    <property type="entry name" value="N6_Mtase"/>
    <property type="match status" value="1"/>
</dbReference>
<proteinExistence type="predicted"/>
<dbReference type="GO" id="GO:0009007">
    <property type="term" value="F:site-specific DNA-methyltransferase (adenine-specific) activity"/>
    <property type="evidence" value="ECO:0007669"/>
    <property type="project" value="UniProtKB-EC"/>
</dbReference>
<evidence type="ECO:0000256" key="3">
    <source>
        <dbReference type="ARBA" id="ARBA00022679"/>
    </source>
</evidence>
<dbReference type="GO" id="GO:0008170">
    <property type="term" value="F:N-methyltransferase activity"/>
    <property type="evidence" value="ECO:0007669"/>
    <property type="project" value="InterPro"/>
</dbReference>
<dbReference type="InterPro" id="IPR051537">
    <property type="entry name" value="DNA_Adenine_Mtase"/>
</dbReference>
<accession>A0AAW9HU68</accession>
<dbReference type="Gene3D" id="3.40.50.150">
    <property type="entry name" value="Vaccinia Virus protein VP39"/>
    <property type="match status" value="1"/>
</dbReference>
<dbReference type="PRINTS" id="PR00507">
    <property type="entry name" value="N12N6MTFRASE"/>
</dbReference>
<dbReference type="GO" id="GO:0009307">
    <property type="term" value="P:DNA restriction-modification system"/>
    <property type="evidence" value="ECO:0007669"/>
    <property type="project" value="UniProtKB-KW"/>
</dbReference>
<evidence type="ECO:0000256" key="4">
    <source>
        <dbReference type="ARBA" id="ARBA00022691"/>
    </source>
</evidence>
<dbReference type="EC" id="2.1.1.72" evidence="1"/>
<sequence>MPREKNTDIYVAELLREAEIKATAEISGIKDIDEALKTASKRGTGKLGSPEFIAQVKDFVLIIEDKRDTNFHIKWNEDQSTLDRSVDATVNYAVNGAVHYGEHVAKHTPFKKIFAVGVSGDEVHHLIQPVFCDGKTISILDPVETFINFNEQNIDAYYNEQVKGIRADEELELEEIVKLAAELHEYLRDYAQLGETEKPLVVSALLLALQDPSFKLDDLIGDEVKTDGDIVWEALSNHLKRIRVKPDVKREMILDQFTIIKNRQSLNKKRDDLGMTPLKYFGIYLQKNILQALRANVKEDILGRFYSEFMSYSGGDGQSLGVVLTPSHICELFCDLLDVKPTDTLFDPCTGTSSFLIAGMHRMLKNAKDEHQRSEIKEKQIHGIELREDMFTIATTNMILRGDGRSNLECDDFFNRSAEEIQRTIAPSVGMMNPPYSQGKNDATSKLREISFVEHLLDCMAEGGRVAVIVPQSTMIGKNGEDKKTKRRILKNHTLEAVITLNKNTFYRVGVNPSIAVFTAHKPQPKDRLVKFFNFEDDGFVVRKHVGLVETETAKDKKQRLLDCFRGKREAPTKFMVETTIEADDEWLHSFYYFNDEIPTEKDFQKTIADYLTFEFDMITHGRGYLFEEVSTC</sequence>
<dbReference type="SUPFAM" id="SSF53335">
    <property type="entry name" value="S-adenosyl-L-methionine-dependent methyltransferases"/>
    <property type="match status" value="1"/>
</dbReference>
<name>A0AAW9HU68_9ACTO</name>
<feature type="domain" description="DNA methylase adenine-specific" evidence="7">
    <location>
        <begin position="298"/>
        <end position="579"/>
    </location>
</feature>